<evidence type="ECO:0000313" key="6">
    <source>
        <dbReference type="Proteomes" id="UP001634394"/>
    </source>
</evidence>
<dbReference type="InterPro" id="IPR011335">
    <property type="entry name" value="Restrct_endonuc-II-like"/>
</dbReference>
<dbReference type="SUPFAM" id="SSF52980">
    <property type="entry name" value="Restriction endonuclease-like"/>
    <property type="match status" value="1"/>
</dbReference>
<dbReference type="InterPro" id="IPR019787">
    <property type="entry name" value="Znf_PHD-finger"/>
</dbReference>
<dbReference type="EMBL" id="JBJQND010000004">
    <property type="protein sequence ID" value="KAL3880032.1"/>
    <property type="molecule type" value="Genomic_DNA"/>
</dbReference>
<gene>
    <name evidence="5" type="ORF">ACJMK2_032304</name>
</gene>
<dbReference type="PANTHER" id="PTHR46609:SF8">
    <property type="entry name" value="YQAJ VIRAL RECOMBINASE DOMAIN-CONTAINING PROTEIN"/>
    <property type="match status" value="1"/>
</dbReference>
<keyword evidence="2" id="KW-0863">Zinc-finger</keyword>
<name>A0ABD3X1W3_SINWO</name>
<accession>A0ABD3X1W3</accession>
<sequence>MSRLQSKCSLWFEYRKGRLTTSNFHEIVHTNCEQLSRPSLLKKIMQYNPAIDTCATRWGIKHEEDALKMYKNEMMEQHSHFELQSSGLIIYEDYPFLAASPDAVITCDCCGKGDEVKCPNSRRDNVLDKLCPHSLKPSHKYFTQIQGQMALTKLDYCDFVCWTSCGLHIERVRADSDFLLNMEQALRLYFINIVLPELLTQKEHDDMIACDNKGCPTEWYHVQCVGLKLVPKGKWVCFKCKNSKTTKRKKKS</sequence>
<dbReference type="InterPro" id="IPR001965">
    <property type="entry name" value="Znf_PHD"/>
</dbReference>
<evidence type="ECO:0000313" key="5">
    <source>
        <dbReference type="EMBL" id="KAL3880032.1"/>
    </source>
</evidence>
<feature type="domain" description="Zinc finger PHD-type" evidence="4">
    <location>
        <begin position="199"/>
        <end position="241"/>
    </location>
</feature>
<dbReference type="InterPro" id="IPR013083">
    <property type="entry name" value="Znf_RING/FYVE/PHD"/>
</dbReference>
<keyword evidence="1" id="KW-0479">Metal-binding</keyword>
<reference evidence="5 6" key="1">
    <citation type="submission" date="2024-11" db="EMBL/GenBank/DDBJ databases">
        <title>Chromosome-level genome assembly of the freshwater bivalve Anodonta woodiana.</title>
        <authorList>
            <person name="Chen X."/>
        </authorList>
    </citation>
    <scope>NUCLEOTIDE SEQUENCE [LARGE SCALE GENOMIC DNA]</scope>
    <source>
        <strain evidence="5">MN2024</strain>
        <tissue evidence="5">Gills</tissue>
    </source>
</reference>
<keyword evidence="6" id="KW-1185">Reference proteome</keyword>
<evidence type="ECO:0000256" key="1">
    <source>
        <dbReference type="ARBA" id="ARBA00022723"/>
    </source>
</evidence>
<dbReference type="InterPro" id="IPR051703">
    <property type="entry name" value="NF-kappa-B_Signaling_Reg"/>
</dbReference>
<dbReference type="Gene3D" id="3.90.320.10">
    <property type="match status" value="1"/>
</dbReference>
<dbReference type="PANTHER" id="PTHR46609">
    <property type="entry name" value="EXONUCLEASE, PHAGE-TYPE/RECB, C-TERMINAL DOMAIN-CONTAINING PROTEIN"/>
    <property type="match status" value="1"/>
</dbReference>
<dbReference type="InterPro" id="IPR011604">
    <property type="entry name" value="PDDEXK-like_dom_sf"/>
</dbReference>
<evidence type="ECO:0000256" key="3">
    <source>
        <dbReference type="ARBA" id="ARBA00022833"/>
    </source>
</evidence>
<dbReference type="InterPro" id="IPR019080">
    <property type="entry name" value="YqaJ_viral_recombinase"/>
</dbReference>
<dbReference type="GO" id="GO:0008270">
    <property type="term" value="F:zinc ion binding"/>
    <property type="evidence" value="ECO:0007669"/>
    <property type="project" value="UniProtKB-KW"/>
</dbReference>
<proteinExistence type="predicted"/>
<dbReference type="AlphaFoldDB" id="A0ABD3X1W3"/>
<evidence type="ECO:0000259" key="4">
    <source>
        <dbReference type="SMART" id="SM00249"/>
    </source>
</evidence>
<dbReference type="InterPro" id="IPR011011">
    <property type="entry name" value="Znf_FYVE_PHD"/>
</dbReference>
<comment type="caution">
    <text evidence="5">The sequence shown here is derived from an EMBL/GenBank/DDBJ whole genome shotgun (WGS) entry which is preliminary data.</text>
</comment>
<keyword evidence="3" id="KW-0862">Zinc</keyword>
<dbReference type="SMART" id="SM00249">
    <property type="entry name" value="PHD"/>
    <property type="match status" value="1"/>
</dbReference>
<dbReference type="GO" id="GO:0006281">
    <property type="term" value="P:DNA repair"/>
    <property type="evidence" value="ECO:0007669"/>
    <property type="project" value="UniProtKB-ARBA"/>
</dbReference>
<dbReference type="SUPFAM" id="SSF57903">
    <property type="entry name" value="FYVE/PHD zinc finger"/>
    <property type="match status" value="1"/>
</dbReference>
<dbReference type="Proteomes" id="UP001634394">
    <property type="component" value="Unassembled WGS sequence"/>
</dbReference>
<organism evidence="5 6">
    <name type="scientific">Sinanodonta woodiana</name>
    <name type="common">Chinese pond mussel</name>
    <name type="synonym">Anodonta woodiana</name>
    <dbReference type="NCBI Taxonomy" id="1069815"/>
    <lineage>
        <taxon>Eukaryota</taxon>
        <taxon>Metazoa</taxon>
        <taxon>Spiralia</taxon>
        <taxon>Lophotrochozoa</taxon>
        <taxon>Mollusca</taxon>
        <taxon>Bivalvia</taxon>
        <taxon>Autobranchia</taxon>
        <taxon>Heteroconchia</taxon>
        <taxon>Palaeoheterodonta</taxon>
        <taxon>Unionida</taxon>
        <taxon>Unionoidea</taxon>
        <taxon>Unionidae</taxon>
        <taxon>Unioninae</taxon>
        <taxon>Sinanodonta</taxon>
    </lineage>
</organism>
<evidence type="ECO:0000256" key="2">
    <source>
        <dbReference type="ARBA" id="ARBA00022771"/>
    </source>
</evidence>
<protein>
    <recommendedName>
        <fullName evidence="4">Zinc finger PHD-type domain-containing protein</fullName>
    </recommendedName>
</protein>
<dbReference type="Pfam" id="PF09588">
    <property type="entry name" value="YqaJ"/>
    <property type="match status" value="1"/>
</dbReference>
<dbReference type="Pfam" id="PF00628">
    <property type="entry name" value="PHD"/>
    <property type="match status" value="1"/>
</dbReference>
<dbReference type="Gene3D" id="3.30.40.10">
    <property type="entry name" value="Zinc/RING finger domain, C3HC4 (zinc finger)"/>
    <property type="match status" value="1"/>
</dbReference>
<dbReference type="CDD" id="cd22343">
    <property type="entry name" value="PDDEXK_lambda_exonuclease-like"/>
    <property type="match status" value="1"/>
</dbReference>